<dbReference type="Proteomes" id="UP000752696">
    <property type="component" value="Unassembled WGS sequence"/>
</dbReference>
<feature type="domain" description="PH" evidence="7">
    <location>
        <begin position="201"/>
        <end position="297"/>
    </location>
</feature>
<dbReference type="PROSITE" id="PS50297">
    <property type="entry name" value="ANK_REP_REGION"/>
    <property type="match status" value="2"/>
</dbReference>
<dbReference type="SUPFAM" id="SSF103657">
    <property type="entry name" value="BAR/IMD domain-like"/>
    <property type="match status" value="1"/>
</dbReference>
<dbReference type="InterPro" id="IPR002110">
    <property type="entry name" value="Ankyrin_rpt"/>
</dbReference>
<dbReference type="Gene3D" id="1.25.40.20">
    <property type="entry name" value="Ankyrin repeat-containing domain"/>
    <property type="match status" value="1"/>
</dbReference>
<dbReference type="EMBL" id="CAJDYZ010012400">
    <property type="protein sequence ID" value="CAD1480654.1"/>
    <property type="molecule type" value="Genomic_DNA"/>
</dbReference>
<evidence type="ECO:0000256" key="6">
    <source>
        <dbReference type="SAM" id="MobiDB-lite"/>
    </source>
</evidence>
<dbReference type="Pfam" id="PF00169">
    <property type="entry name" value="PH"/>
    <property type="match status" value="1"/>
</dbReference>
<feature type="region of interest" description="Disordered" evidence="6">
    <location>
        <begin position="480"/>
        <end position="580"/>
    </location>
</feature>
<organism evidence="9 10">
    <name type="scientific">Heterotrigona itama</name>
    <dbReference type="NCBI Taxonomy" id="395501"/>
    <lineage>
        <taxon>Eukaryota</taxon>
        <taxon>Metazoa</taxon>
        <taxon>Ecdysozoa</taxon>
        <taxon>Arthropoda</taxon>
        <taxon>Hexapoda</taxon>
        <taxon>Insecta</taxon>
        <taxon>Pterygota</taxon>
        <taxon>Neoptera</taxon>
        <taxon>Endopterygota</taxon>
        <taxon>Hymenoptera</taxon>
        <taxon>Apocrita</taxon>
        <taxon>Aculeata</taxon>
        <taxon>Apoidea</taxon>
        <taxon>Anthophila</taxon>
        <taxon>Apidae</taxon>
        <taxon>Heterotrigona</taxon>
    </lineage>
</organism>
<feature type="compositionally biased region" description="Polar residues" evidence="6">
    <location>
        <begin position="562"/>
        <end position="577"/>
    </location>
</feature>
<dbReference type="InterPro" id="IPR004148">
    <property type="entry name" value="BAR_dom"/>
</dbReference>
<dbReference type="AlphaFoldDB" id="A0A6V7HIQ5"/>
<evidence type="ECO:0000259" key="8">
    <source>
        <dbReference type="PROSITE" id="PS50115"/>
    </source>
</evidence>
<dbReference type="Pfam" id="PF16746">
    <property type="entry name" value="BAR_3"/>
    <property type="match status" value="1"/>
</dbReference>
<dbReference type="SUPFAM" id="SSF48403">
    <property type="entry name" value="Ankyrin repeat"/>
    <property type="match status" value="1"/>
</dbReference>
<evidence type="ECO:0000256" key="3">
    <source>
        <dbReference type="ARBA" id="ARBA00022833"/>
    </source>
</evidence>
<dbReference type="InterPro" id="IPR038508">
    <property type="entry name" value="ArfGAP_dom_sf"/>
</dbReference>
<feature type="repeat" description="ANK" evidence="4">
    <location>
        <begin position="749"/>
        <end position="781"/>
    </location>
</feature>
<dbReference type="InterPro" id="IPR037278">
    <property type="entry name" value="ARFGAP/RecO"/>
</dbReference>
<dbReference type="PROSITE" id="PS50003">
    <property type="entry name" value="PH_DOMAIN"/>
    <property type="match status" value="1"/>
</dbReference>
<evidence type="ECO:0000256" key="5">
    <source>
        <dbReference type="PROSITE-ProRule" id="PRU00288"/>
    </source>
</evidence>
<dbReference type="Gene3D" id="1.10.220.150">
    <property type="entry name" value="Arf GTPase activating protein"/>
    <property type="match status" value="1"/>
</dbReference>
<dbReference type="Gene3D" id="1.20.1270.60">
    <property type="entry name" value="Arfaptin homology (AH) domain/BAR domain"/>
    <property type="match status" value="1"/>
</dbReference>
<evidence type="ECO:0000256" key="2">
    <source>
        <dbReference type="ARBA" id="ARBA00022771"/>
    </source>
</evidence>
<dbReference type="FunFam" id="2.30.29.30:FF:000026">
    <property type="entry name" value="Arf-GAP with coiled-coil, ANK repeat and PH domain-containing protein 2"/>
    <property type="match status" value="1"/>
</dbReference>
<gene>
    <name evidence="9" type="ORF">MHI_LOCUS955451</name>
</gene>
<dbReference type="GO" id="GO:0005737">
    <property type="term" value="C:cytoplasm"/>
    <property type="evidence" value="ECO:0007669"/>
    <property type="project" value="InterPro"/>
</dbReference>
<evidence type="ECO:0000259" key="7">
    <source>
        <dbReference type="PROSITE" id="PS50003"/>
    </source>
</evidence>
<dbReference type="InterPro" id="IPR036770">
    <property type="entry name" value="Ankyrin_rpt-contain_sf"/>
</dbReference>
<feature type="non-terminal residue" evidence="9">
    <location>
        <position position="1"/>
    </location>
</feature>
<feature type="compositionally biased region" description="Polar residues" evidence="6">
    <location>
        <begin position="490"/>
        <end position="500"/>
    </location>
</feature>
<dbReference type="PROSITE" id="PS50088">
    <property type="entry name" value="ANK_REPEAT"/>
    <property type="match status" value="2"/>
</dbReference>
<dbReference type="SUPFAM" id="SSF57863">
    <property type="entry name" value="ArfGap/RecO-like zinc finger"/>
    <property type="match status" value="1"/>
</dbReference>
<dbReference type="FunFam" id="1.10.220.150:FF:000007">
    <property type="entry name" value="Arf-GAP with coiled-coil, ANK repeat and PH domain-containing protein 2"/>
    <property type="match status" value="1"/>
</dbReference>
<dbReference type="GO" id="GO:0005096">
    <property type="term" value="F:GTPase activator activity"/>
    <property type="evidence" value="ECO:0007669"/>
    <property type="project" value="InterPro"/>
</dbReference>
<evidence type="ECO:0000256" key="1">
    <source>
        <dbReference type="ARBA" id="ARBA00022723"/>
    </source>
</evidence>
<keyword evidence="3" id="KW-0862">Zinc</keyword>
<feature type="compositionally biased region" description="Polar residues" evidence="6">
    <location>
        <begin position="652"/>
        <end position="664"/>
    </location>
</feature>
<dbReference type="SMART" id="SM00105">
    <property type="entry name" value="ArfGap"/>
    <property type="match status" value="1"/>
</dbReference>
<sequence>QFSNSLWELSLYFADDSEIMALLNKLIHALQEMNKFHTILLDQASRTVIKDLNSFIKSDIKRVKESRHYFEKISADLDIALNRNSQVPKSRPTEYEETSNILSATRSCFRHTALDYIHSLTMIQARKRHEILGTLLNYMNACITYYHQGTDLAQDLDPFLKDLGENLIKMRADSVKLEKEMENRHIYVTNRDLIPSPIPGNPKMEGYLFKRTSNAFKTWNRRWFCLRDHQLVYRKRTGDNDYTIMEEDLRLCTVKPVVDCDRRNCFEVLSPTKSHILQADSEEAYLAWVTAMQQAIGAAIQRGMGAGTIVNVRESQSQNVRGLNRQQTKPKSRVWEQILKIAGNDTCCDCGGANPRWASINLGITLCIECSGVHRSLGVHYSKVRSLTLDDWEPEILKVMAELGNTVVNNVYEALPISPDIIRATPKCNGNIREAWIRAKYVERKFVKPLSNMISSGQHASRDKMHFRKWSVRKLRRRPRSCDKIDSSSRNKITTLSSVKEGNRLTSSDDSKRTSIESLSSVDKAKKIERNSLSSDDSTNTDLKNDSTLYGKILARPRNDMNESNSKTVDNDTQANAENEHNERLIPEIKDDTIATSNSENSLSIRSEVSLSTEVSDVKDTFDNKDAETERQCKVESDVLMFGCDLPKPTIDNSLELSSDQDSTAGEDEEFTDEEDIENLHPEMLLYKAAAAHNLPVMCAALAAGADKLWTNVNDRGRNALHQAIISGSVMSCEYLILNGARINSQDADGKTPLYLATELGHTAQVCLLLKHRADQHIKDESGVKPLSIAVKEANADIVTLLRLGLLNEEMKDSEIGISGDETFNDVVRDFSQLACSHPERLQRRNENNNPSQSPE</sequence>
<dbReference type="Gene3D" id="2.30.29.30">
    <property type="entry name" value="Pleckstrin-homology domain (PH domain)/Phosphotyrosine-binding domain (PTB)"/>
    <property type="match status" value="1"/>
</dbReference>
<keyword evidence="1" id="KW-0479">Metal-binding</keyword>
<dbReference type="PRINTS" id="PR00405">
    <property type="entry name" value="REVINTRACTNG"/>
</dbReference>
<dbReference type="InterPro" id="IPR027267">
    <property type="entry name" value="AH/BAR_dom_sf"/>
</dbReference>
<proteinExistence type="predicted"/>
<dbReference type="InterPro" id="IPR045258">
    <property type="entry name" value="ACAP1/2/3-like"/>
</dbReference>
<dbReference type="CDD" id="cd13250">
    <property type="entry name" value="PH_ACAP"/>
    <property type="match status" value="1"/>
</dbReference>
<feature type="compositionally biased region" description="Basic and acidic residues" evidence="6">
    <location>
        <begin position="480"/>
        <end position="489"/>
    </location>
</feature>
<feature type="region of interest" description="Disordered" evidence="6">
    <location>
        <begin position="652"/>
        <end position="671"/>
    </location>
</feature>
<dbReference type="InterPro" id="IPR001164">
    <property type="entry name" value="ArfGAP_dom"/>
</dbReference>
<protein>
    <recommendedName>
        <fullName evidence="11">Arf-GAP with coiled-coil, ANK repeat and PH domain-containing protein 2</fullName>
    </recommendedName>
</protein>
<feature type="domain" description="Arf-GAP" evidence="8">
    <location>
        <begin position="332"/>
        <end position="454"/>
    </location>
</feature>
<feature type="compositionally biased region" description="Low complexity" evidence="6">
    <location>
        <begin position="531"/>
        <end position="548"/>
    </location>
</feature>
<dbReference type="GO" id="GO:0008270">
    <property type="term" value="F:zinc ion binding"/>
    <property type="evidence" value="ECO:0007669"/>
    <property type="project" value="UniProtKB-KW"/>
</dbReference>
<dbReference type="Pfam" id="PF01412">
    <property type="entry name" value="ArfGap"/>
    <property type="match status" value="1"/>
</dbReference>
<evidence type="ECO:0008006" key="11">
    <source>
        <dbReference type="Google" id="ProtNLM"/>
    </source>
</evidence>
<dbReference type="SMART" id="SM00233">
    <property type="entry name" value="PH"/>
    <property type="match status" value="1"/>
</dbReference>
<dbReference type="Pfam" id="PF12796">
    <property type="entry name" value="Ank_2"/>
    <property type="match status" value="1"/>
</dbReference>
<dbReference type="PANTHER" id="PTHR23180:SF399">
    <property type="entry name" value="BLOWN FUSE, ISOFORM A-RELATED"/>
    <property type="match status" value="1"/>
</dbReference>
<dbReference type="SMART" id="SM00248">
    <property type="entry name" value="ANK"/>
    <property type="match status" value="2"/>
</dbReference>
<name>A0A6V7HIQ5_9HYME</name>
<accession>A0A6V7HIQ5</accession>
<feature type="repeat" description="ANK" evidence="4">
    <location>
        <begin position="716"/>
        <end position="748"/>
    </location>
</feature>
<comment type="caution">
    <text evidence="9">The sequence shown here is derived from an EMBL/GenBank/DDBJ whole genome shotgun (WGS) entry which is preliminary data.</text>
</comment>
<evidence type="ECO:0000313" key="10">
    <source>
        <dbReference type="Proteomes" id="UP000752696"/>
    </source>
</evidence>
<evidence type="ECO:0000313" key="9">
    <source>
        <dbReference type="EMBL" id="CAD1480654.1"/>
    </source>
</evidence>
<dbReference type="PANTHER" id="PTHR23180">
    <property type="entry name" value="CENTAURIN/ARF"/>
    <property type="match status" value="1"/>
</dbReference>
<dbReference type="SUPFAM" id="SSF50729">
    <property type="entry name" value="PH domain-like"/>
    <property type="match status" value="1"/>
</dbReference>
<dbReference type="OrthoDB" id="10070851at2759"/>
<keyword evidence="10" id="KW-1185">Reference proteome</keyword>
<dbReference type="CDD" id="cd08835">
    <property type="entry name" value="ArfGap_ACAP"/>
    <property type="match status" value="1"/>
</dbReference>
<dbReference type="InterPro" id="IPR001849">
    <property type="entry name" value="PH_domain"/>
</dbReference>
<evidence type="ECO:0000256" key="4">
    <source>
        <dbReference type="PROSITE-ProRule" id="PRU00023"/>
    </source>
</evidence>
<feature type="compositionally biased region" description="Basic and acidic residues" evidence="6">
    <location>
        <begin position="501"/>
        <end position="515"/>
    </location>
</feature>
<dbReference type="CDD" id="cd07603">
    <property type="entry name" value="BAR_ACAPs"/>
    <property type="match status" value="1"/>
</dbReference>
<reference evidence="9" key="1">
    <citation type="submission" date="2020-07" db="EMBL/GenBank/DDBJ databases">
        <authorList>
            <person name="Nazaruddin N."/>
        </authorList>
    </citation>
    <scope>NUCLEOTIDE SEQUENCE</scope>
</reference>
<dbReference type="PROSITE" id="PS50115">
    <property type="entry name" value="ARFGAP"/>
    <property type="match status" value="1"/>
</dbReference>
<keyword evidence="2 5" id="KW-0863">Zinc-finger</keyword>
<dbReference type="InterPro" id="IPR011993">
    <property type="entry name" value="PH-like_dom_sf"/>
</dbReference>
<keyword evidence="4" id="KW-0040">ANK repeat</keyword>